<feature type="transmembrane region" description="Helical" evidence="5">
    <location>
        <begin position="172"/>
        <end position="191"/>
    </location>
</feature>
<dbReference type="InterPro" id="IPR000537">
    <property type="entry name" value="UbiA_prenyltransferase"/>
</dbReference>
<dbReference type="AlphaFoldDB" id="A0A928Z2A2"/>
<sequence length="308" mass="32607">MQATQQPPFHLRPYLQMLRPANIVTAWADILVGYGATGLVQTDPSQIWPTLSGIVPLLWLLLATTGLYGGGIVFNDVFDAELDAVERPERPIPSGRATLNYGIFLGTVLLLGAIVAAAQVSLLSAEIACVVAFSALTYDAIGKHHPVFGPLNMGLCRGGNWLLGMSVVPGAMLHHGVIVLVPIVYIAAITLMSRGEVDGGDRLASQIALGLLLTVAIGLMALTLLPDYIWLSMLPLGLIWLGLVLPAFIKATTSLTPDLIRQAVRTGVISLIALDAATVAGFSGWLYGGVVLALLPLSRWLASRFAVT</sequence>
<feature type="transmembrane region" description="Helical" evidence="5">
    <location>
        <begin position="269"/>
        <end position="295"/>
    </location>
</feature>
<dbReference type="EMBL" id="JADEXQ010000007">
    <property type="protein sequence ID" value="MBE9028817.1"/>
    <property type="molecule type" value="Genomic_DNA"/>
</dbReference>
<evidence type="ECO:0000313" key="7">
    <source>
        <dbReference type="Proteomes" id="UP000625316"/>
    </source>
</evidence>
<dbReference type="NCBIfam" id="NF035940">
    <property type="entry name" value="prenyl_rel_EboC"/>
    <property type="match status" value="1"/>
</dbReference>
<evidence type="ECO:0000256" key="4">
    <source>
        <dbReference type="ARBA" id="ARBA00023136"/>
    </source>
</evidence>
<keyword evidence="2 5" id="KW-0812">Transmembrane</keyword>
<gene>
    <name evidence="6" type="primary">eboC</name>
    <name evidence="6" type="ORF">IQ266_03460</name>
</gene>
<dbReference type="Proteomes" id="UP000625316">
    <property type="component" value="Unassembled WGS sequence"/>
</dbReference>
<comment type="subcellular location">
    <subcellularLocation>
        <location evidence="1">Membrane</location>
        <topology evidence="1">Multi-pass membrane protein</topology>
    </subcellularLocation>
</comment>
<feature type="transmembrane region" description="Helical" evidence="5">
    <location>
        <begin position="21"/>
        <end position="37"/>
    </location>
</feature>
<dbReference type="CDD" id="cd13964">
    <property type="entry name" value="PT_UbiA_1"/>
    <property type="match status" value="1"/>
</dbReference>
<evidence type="ECO:0000256" key="2">
    <source>
        <dbReference type="ARBA" id="ARBA00022692"/>
    </source>
</evidence>
<name>A0A928Z2A2_9CYAN</name>
<dbReference type="GO" id="GO:0016020">
    <property type="term" value="C:membrane"/>
    <property type="evidence" value="ECO:0007669"/>
    <property type="project" value="UniProtKB-SubCell"/>
</dbReference>
<dbReference type="InterPro" id="IPR044878">
    <property type="entry name" value="UbiA_sf"/>
</dbReference>
<dbReference type="Gene3D" id="1.10.357.140">
    <property type="entry name" value="UbiA prenyltransferase"/>
    <property type="match status" value="1"/>
</dbReference>
<evidence type="ECO:0000256" key="3">
    <source>
        <dbReference type="ARBA" id="ARBA00022989"/>
    </source>
</evidence>
<dbReference type="InterPro" id="IPR050475">
    <property type="entry name" value="Prenyltransferase_related"/>
</dbReference>
<reference evidence="6" key="1">
    <citation type="submission" date="2020-10" db="EMBL/GenBank/DDBJ databases">
        <authorList>
            <person name="Castelo-Branco R."/>
            <person name="Eusebio N."/>
            <person name="Adriana R."/>
            <person name="Vieira A."/>
            <person name="Brugerolle De Fraissinette N."/>
            <person name="Rezende De Castro R."/>
            <person name="Schneider M.P."/>
            <person name="Vasconcelos V."/>
            <person name="Leao P.N."/>
        </authorList>
    </citation>
    <scope>NUCLEOTIDE SEQUENCE</scope>
    <source>
        <strain evidence="6">LEGE 11480</strain>
    </source>
</reference>
<proteinExistence type="predicted"/>
<dbReference type="PANTHER" id="PTHR42723">
    <property type="entry name" value="CHLOROPHYLL SYNTHASE"/>
    <property type="match status" value="1"/>
</dbReference>
<dbReference type="PANTHER" id="PTHR42723:SF1">
    <property type="entry name" value="CHLOROPHYLL SYNTHASE, CHLOROPLASTIC"/>
    <property type="match status" value="1"/>
</dbReference>
<evidence type="ECO:0000256" key="1">
    <source>
        <dbReference type="ARBA" id="ARBA00004141"/>
    </source>
</evidence>
<feature type="transmembrane region" description="Helical" evidence="5">
    <location>
        <begin position="99"/>
        <end position="118"/>
    </location>
</feature>
<keyword evidence="7" id="KW-1185">Reference proteome</keyword>
<keyword evidence="4 5" id="KW-0472">Membrane</keyword>
<keyword evidence="3 5" id="KW-1133">Transmembrane helix</keyword>
<protein>
    <submittedName>
        <fullName evidence="6">UbiA-like protein EboC</fullName>
    </submittedName>
</protein>
<feature type="transmembrane region" description="Helical" evidence="5">
    <location>
        <begin position="203"/>
        <end position="222"/>
    </location>
</feature>
<organism evidence="6 7">
    <name type="scientific">Romeriopsis navalis LEGE 11480</name>
    <dbReference type="NCBI Taxonomy" id="2777977"/>
    <lineage>
        <taxon>Bacteria</taxon>
        <taxon>Bacillati</taxon>
        <taxon>Cyanobacteriota</taxon>
        <taxon>Cyanophyceae</taxon>
        <taxon>Leptolyngbyales</taxon>
        <taxon>Leptolyngbyaceae</taxon>
        <taxon>Romeriopsis</taxon>
        <taxon>Romeriopsis navalis</taxon>
    </lineage>
</organism>
<evidence type="ECO:0000256" key="5">
    <source>
        <dbReference type="SAM" id="Phobius"/>
    </source>
</evidence>
<feature type="transmembrane region" description="Helical" evidence="5">
    <location>
        <begin position="228"/>
        <end position="249"/>
    </location>
</feature>
<evidence type="ECO:0000313" key="6">
    <source>
        <dbReference type="EMBL" id="MBE9028817.1"/>
    </source>
</evidence>
<comment type="caution">
    <text evidence="6">The sequence shown here is derived from an EMBL/GenBank/DDBJ whole genome shotgun (WGS) entry which is preliminary data.</text>
</comment>
<feature type="transmembrane region" description="Helical" evidence="5">
    <location>
        <begin position="57"/>
        <end position="78"/>
    </location>
</feature>
<dbReference type="GO" id="GO:0016765">
    <property type="term" value="F:transferase activity, transferring alkyl or aryl (other than methyl) groups"/>
    <property type="evidence" value="ECO:0007669"/>
    <property type="project" value="InterPro"/>
</dbReference>
<accession>A0A928Z2A2</accession>
<dbReference type="Pfam" id="PF01040">
    <property type="entry name" value="UbiA"/>
    <property type="match status" value="1"/>
</dbReference>